<dbReference type="Proteomes" id="UP001348149">
    <property type="component" value="Unassembled WGS sequence"/>
</dbReference>
<name>A0ABU6HDH4_9RHOB</name>
<sequence>MKRALSILIVSGLVLSSCGTVRDSRLNPFNWFGRASSTKVVQEGDVNPLIPRRRSIFEKKEVGPYAGQLIAEISELRVDRRPGGAVIEATGVSNRLGVFDVRLVKNDEESGNGVLTYDMKRLQGPGPLGGSDFARSVTAAVTLSDNDLAGVRTIRVRGARNVMTSRR</sequence>
<reference evidence="1 2" key="1">
    <citation type="submission" date="2024-01" db="EMBL/GenBank/DDBJ databases">
        <title>Mesobacterium rodlantinim sp. nov., isolated from shallow sea hydrothermal systems off Kueishantao Island.</title>
        <authorList>
            <person name="Su Z."/>
            <person name="Tang K."/>
        </authorList>
    </citation>
    <scope>NUCLEOTIDE SEQUENCE [LARGE SCALE GENOMIC DNA]</scope>
    <source>
        <strain evidence="1 2">TK19101</strain>
    </source>
</reference>
<proteinExistence type="predicted"/>
<evidence type="ECO:0000313" key="2">
    <source>
        <dbReference type="Proteomes" id="UP001348149"/>
    </source>
</evidence>
<dbReference type="RefSeq" id="WP_326296134.1">
    <property type="nucleotide sequence ID" value="NZ_JAYLLH010000004.1"/>
</dbReference>
<accession>A0ABU6HDH4</accession>
<evidence type="ECO:0008006" key="3">
    <source>
        <dbReference type="Google" id="ProtNLM"/>
    </source>
</evidence>
<comment type="caution">
    <text evidence="1">The sequence shown here is derived from an EMBL/GenBank/DDBJ whole genome shotgun (WGS) entry which is preliminary data.</text>
</comment>
<protein>
    <recommendedName>
        <fullName evidence="3">Lipoprotein</fullName>
    </recommendedName>
</protein>
<organism evidence="1 2">
    <name type="scientific">Mesobacterium hydrothermale</name>
    <dbReference type="NCBI Taxonomy" id="3111907"/>
    <lineage>
        <taxon>Bacteria</taxon>
        <taxon>Pseudomonadati</taxon>
        <taxon>Pseudomonadota</taxon>
        <taxon>Alphaproteobacteria</taxon>
        <taxon>Rhodobacterales</taxon>
        <taxon>Roseobacteraceae</taxon>
        <taxon>Mesobacterium</taxon>
    </lineage>
</organism>
<dbReference type="EMBL" id="JAYLLH010000004">
    <property type="protein sequence ID" value="MEC3860508.1"/>
    <property type="molecule type" value="Genomic_DNA"/>
</dbReference>
<gene>
    <name evidence="1" type="ORF">VK792_04370</name>
</gene>
<evidence type="ECO:0000313" key="1">
    <source>
        <dbReference type="EMBL" id="MEC3860508.1"/>
    </source>
</evidence>
<dbReference type="PROSITE" id="PS51257">
    <property type="entry name" value="PROKAR_LIPOPROTEIN"/>
    <property type="match status" value="1"/>
</dbReference>
<keyword evidence="2" id="KW-1185">Reference proteome</keyword>